<dbReference type="AlphaFoldDB" id="A0A0K8PPY4"/>
<evidence type="ECO:0000313" key="3">
    <source>
        <dbReference type="Proteomes" id="UP000053859"/>
    </source>
</evidence>
<accession>A0A0K8PPY4</accession>
<dbReference type="Proteomes" id="UP000053859">
    <property type="component" value="Unassembled WGS sequence"/>
</dbReference>
<dbReference type="EMBL" id="DF968321">
    <property type="protein sequence ID" value="GAP49960.1"/>
    <property type="molecule type" value="Genomic_DNA"/>
</dbReference>
<gene>
    <name evidence="2" type="ORF">SAZU_4823</name>
</gene>
<evidence type="ECO:0000256" key="1">
    <source>
        <dbReference type="SAM" id="MobiDB-lite"/>
    </source>
</evidence>
<sequence>MIGCSYGGAVQLATASVDHRLDALVPVITRNDLAYSLGPNNAVGGSGVPGVFKWQWTNGFYPIGEGQPLLQPSPDPSRINSLACLHFVTQPAGPCPPSTPAATRRPDRRAARLRPPGLPGVLPAPRHDTHPARPGAGRHLRLPPRLGDRPEPLR</sequence>
<keyword evidence="3" id="KW-1185">Reference proteome</keyword>
<proteinExistence type="predicted"/>
<evidence type="ECO:0000313" key="2">
    <source>
        <dbReference type="EMBL" id="GAP49960.1"/>
    </source>
</evidence>
<dbReference type="Gene3D" id="3.40.50.1820">
    <property type="entry name" value="alpha/beta hydrolase"/>
    <property type="match status" value="1"/>
</dbReference>
<name>A0A0K8PPY4_STRAJ</name>
<reference evidence="2" key="1">
    <citation type="journal article" date="2015" name="Genome Announc.">
        <title>Draft Genome Sequence of Thiostrepton-Producing Streptomyces azureus ATCC 14921.</title>
        <authorList>
            <person name="Sakihara K."/>
            <person name="Maeda J."/>
            <person name="Tashiro K."/>
            <person name="Fujino Y."/>
            <person name="Kuhara S."/>
            <person name="Ohshima T."/>
            <person name="Ogata S."/>
            <person name="Doi K."/>
        </authorList>
    </citation>
    <scope>NUCLEOTIDE SEQUENCE [LARGE SCALE GENOMIC DNA]</scope>
    <source>
        <strain evidence="2">ATCC14921</strain>
    </source>
</reference>
<dbReference type="InterPro" id="IPR029058">
    <property type="entry name" value="AB_hydrolase_fold"/>
</dbReference>
<feature type="region of interest" description="Disordered" evidence="1">
    <location>
        <begin position="90"/>
        <end position="154"/>
    </location>
</feature>
<feature type="compositionally biased region" description="Low complexity" evidence="1">
    <location>
        <begin position="113"/>
        <end position="124"/>
    </location>
</feature>
<protein>
    <submittedName>
        <fullName evidence="2">S15 family peptidase</fullName>
    </submittedName>
</protein>
<organism evidence="2 3">
    <name type="scientific">Streptomyces azureus</name>
    <dbReference type="NCBI Taxonomy" id="146537"/>
    <lineage>
        <taxon>Bacteria</taxon>
        <taxon>Bacillati</taxon>
        <taxon>Actinomycetota</taxon>
        <taxon>Actinomycetes</taxon>
        <taxon>Kitasatosporales</taxon>
        <taxon>Streptomycetaceae</taxon>
        <taxon>Streptomyces</taxon>
    </lineage>
</organism>